<protein>
    <submittedName>
        <fullName evidence="4">Uncharacterized protein</fullName>
    </submittedName>
</protein>
<dbReference type="AlphaFoldDB" id="A0A138AU34"/>
<dbReference type="Proteomes" id="UP000070409">
    <property type="component" value="Unassembled WGS sequence"/>
</dbReference>
<evidence type="ECO:0000313" key="4">
    <source>
        <dbReference type="EMBL" id="KXP13950.1"/>
    </source>
</evidence>
<keyword evidence="2" id="KW-1133">Transmembrane helix</keyword>
<keyword evidence="2" id="KW-0812">Transmembrane</keyword>
<feature type="region of interest" description="Disordered" evidence="1">
    <location>
        <begin position="1"/>
        <end position="23"/>
    </location>
</feature>
<reference evidence="5" key="1">
    <citation type="submission" date="2016-02" db="EMBL/GenBank/DDBJ databases">
        <authorList>
            <person name="Wen L."/>
            <person name="He K."/>
            <person name="Yang H."/>
        </authorList>
    </citation>
    <scope>NUCLEOTIDE SEQUENCE [LARGE SCALE GENOMIC DNA]</scope>
    <source>
        <strain evidence="5">JCM 15929</strain>
    </source>
</reference>
<evidence type="ECO:0000256" key="2">
    <source>
        <dbReference type="SAM" id="Phobius"/>
    </source>
</evidence>
<organism evidence="4 5">
    <name type="scientific">Tsukamurella pseudospumae</name>
    <dbReference type="NCBI Taxonomy" id="239498"/>
    <lineage>
        <taxon>Bacteria</taxon>
        <taxon>Bacillati</taxon>
        <taxon>Actinomycetota</taxon>
        <taxon>Actinomycetes</taxon>
        <taxon>Mycobacteriales</taxon>
        <taxon>Tsukamurellaceae</taxon>
        <taxon>Tsukamurella</taxon>
    </lineage>
</organism>
<dbReference type="OrthoDB" id="4774225at2"/>
<evidence type="ECO:0000256" key="1">
    <source>
        <dbReference type="SAM" id="MobiDB-lite"/>
    </source>
</evidence>
<evidence type="ECO:0000313" key="5">
    <source>
        <dbReference type="Proteomes" id="UP000070258"/>
    </source>
</evidence>
<reference evidence="4" key="2">
    <citation type="submission" date="2016-02" db="EMBL/GenBank/DDBJ databases">
        <authorList>
            <person name="Teng J.L."/>
            <person name="Yang Y."/>
            <person name="Huang Y."/>
            <person name="Guo F."/>
            <person name="Wei W."/>
            <person name="Chen J.H."/>
            <person name="Wong S.Y."/>
            <person name="Lau S.K."/>
            <person name="Woo P.C."/>
        </authorList>
    </citation>
    <scope>NUCLEOTIDE SEQUENCE</scope>
    <source>
        <strain evidence="4">JCM 15929</strain>
    </source>
</reference>
<accession>A0A138AU34</accession>
<proteinExistence type="predicted"/>
<dbReference type="EMBL" id="LSRF01000009">
    <property type="protein sequence ID" value="KXP13950.1"/>
    <property type="molecule type" value="Genomic_DNA"/>
</dbReference>
<feature type="compositionally biased region" description="Low complexity" evidence="1">
    <location>
        <begin position="9"/>
        <end position="20"/>
    </location>
</feature>
<dbReference type="RefSeq" id="WP_068570386.1">
    <property type="nucleotide sequence ID" value="NZ_LSRE01000019.1"/>
</dbReference>
<feature type="transmembrane region" description="Helical" evidence="2">
    <location>
        <begin position="97"/>
        <end position="117"/>
    </location>
</feature>
<dbReference type="Proteomes" id="UP000070258">
    <property type="component" value="Unassembled WGS sequence"/>
</dbReference>
<reference evidence="3 6" key="3">
    <citation type="submission" date="2016-02" db="EMBL/GenBank/DDBJ databases">
        <authorList>
            <person name="Teng J.L."/>
            <person name="Tang Y."/>
            <person name="Huang Y."/>
            <person name="Guo F."/>
            <person name="Wei W."/>
            <person name="Chen J.H."/>
            <person name="Wong S.Y."/>
            <person name="Lau S.K."/>
            <person name="Woo P.C."/>
        </authorList>
    </citation>
    <scope>NUCLEOTIDE SEQUENCE [LARGE SCALE GENOMIC DNA]</scope>
    <source>
        <strain evidence="3 6">JCM 13375</strain>
    </source>
</reference>
<gene>
    <name evidence="4" type="ORF">AXK60_22885</name>
    <name evidence="3" type="ORF">AXK61_23190</name>
</gene>
<dbReference type="EMBL" id="LSRE01000019">
    <property type="protein sequence ID" value="KXO96209.1"/>
    <property type="molecule type" value="Genomic_DNA"/>
</dbReference>
<keyword evidence="2" id="KW-0472">Membrane</keyword>
<feature type="region of interest" description="Disordered" evidence="1">
    <location>
        <begin position="124"/>
        <end position="147"/>
    </location>
</feature>
<evidence type="ECO:0000313" key="3">
    <source>
        <dbReference type="EMBL" id="KXO96209.1"/>
    </source>
</evidence>
<keyword evidence="6" id="KW-1185">Reference proteome</keyword>
<evidence type="ECO:0000313" key="6">
    <source>
        <dbReference type="Proteomes" id="UP000070409"/>
    </source>
</evidence>
<comment type="caution">
    <text evidence="4">The sequence shown here is derived from an EMBL/GenBank/DDBJ whole genome shotgun (WGS) entry which is preliminary data.</text>
</comment>
<name>A0A138AU34_9ACTN</name>
<sequence>MATTPLLEDAPAADAPSAAANRPTNTQRLVSGLGQSIVGPANIARALTGLGLSLTGRTLAALYRLVRSWLAPADVDPEQAITLSDGAPARPALRKPLVIGAIIALVLALGGVAFKVLRTPKVPPIAPEPPRVRPATGATADSAPAPVEELEEEVVVAVESAADEDPRKKGE</sequence>